<evidence type="ECO:0000313" key="13">
    <source>
        <dbReference type="EnsemblMetazoa" id="CJA17967.1"/>
    </source>
</evidence>
<feature type="compositionally biased region" description="Basic residues" evidence="11">
    <location>
        <begin position="213"/>
        <end position="224"/>
    </location>
</feature>
<keyword evidence="4" id="KW-0862">Zinc</keyword>
<evidence type="ECO:0000256" key="5">
    <source>
        <dbReference type="ARBA" id="ARBA00023038"/>
    </source>
</evidence>
<evidence type="ECO:0000259" key="12">
    <source>
        <dbReference type="PROSITE" id="PS50071"/>
    </source>
</evidence>
<evidence type="ECO:0000256" key="10">
    <source>
        <dbReference type="RuleBase" id="RU000682"/>
    </source>
</evidence>
<dbReference type="GO" id="GO:0007409">
    <property type="term" value="P:axonogenesis"/>
    <property type="evidence" value="ECO:0007669"/>
    <property type="project" value="EnsemblMetazoa"/>
</dbReference>
<evidence type="ECO:0000313" key="14">
    <source>
        <dbReference type="Proteomes" id="UP000005237"/>
    </source>
</evidence>
<evidence type="ECO:0000256" key="9">
    <source>
        <dbReference type="PROSITE-ProRule" id="PRU00108"/>
    </source>
</evidence>
<dbReference type="GO" id="GO:0005634">
    <property type="term" value="C:nucleus"/>
    <property type="evidence" value="ECO:0007669"/>
    <property type="project" value="UniProtKB-SubCell"/>
</dbReference>
<dbReference type="GO" id="GO:0040040">
    <property type="term" value="P:thermosensory behavior"/>
    <property type="evidence" value="ECO:0007669"/>
    <property type="project" value="EnsemblMetazoa"/>
</dbReference>
<sequence length="336" mass="37114">MKAKKEEKSRSSTPEGPIRPIPISLSEITQQLFKFPSELSSSTSHTTDKALENKTQLAHLLLMITNSTAKESHVLEPLEPSPFHFDWNTSLKAEYEMVEKLHSPHLPQYTNLTSNSPSSSSDTKNMALIQVPKLQIQIPKVETSSTSSMTHYNAARSVVLCDEPVVGTAPPPPTVINANAPTVGQAQAQEQPPREPSTEAEESTDEDGNHNNSHQRSKRMRTSFKHHQLRAMKSYFALNHNPDAKDLKQLAAKTNLTKRVLQVWFQNARAKYRRGMQDNGHGASPLGVIAPLSAMDMNPPLSSSSSGHSTDGASYQLNTPPLSNEIYSPNNSYTRL</sequence>
<keyword evidence="5" id="KW-0440">LIM domain</keyword>
<dbReference type="EnsemblMetazoa" id="CJA17967.1">
    <property type="protein sequence ID" value="CJA17967.1"/>
    <property type="gene ID" value="WBGene00137173"/>
</dbReference>
<dbReference type="GO" id="GO:0040024">
    <property type="term" value="P:dauer larval development"/>
    <property type="evidence" value="ECO:0007669"/>
    <property type="project" value="EnsemblMetazoa"/>
</dbReference>
<dbReference type="Pfam" id="PF00046">
    <property type="entry name" value="Homeodomain"/>
    <property type="match status" value="1"/>
</dbReference>
<comment type="subcellular location">
    <subcellularLocation>
        <location evidence="1 9 10">Nucleus</location>
    </subcellularLocation>
</comment>
<keyword evidence="2" id="KW-0479">Metal-binding</keyword>
<evidence type="ECO:0000256" key="6">
    <source>
        <dbReference type="ARBA" id="ARBA00023125"/>
    </source>
</evidence>
<proteinExistence type="predicted"/>
<dbReference type="PROSITE" id="PS50071">
    <property type="entry name" value="HOMEOBOX_2"/>
    <property type="match status" value="1"/>
</dbReference>
<dbReference type="GO" id="GO:1902667">
    <property type="term" value="P:regulation of axon guidance"/>
    <property type="evidence" value="ECO:0007669"/>
    <property type="project" value="EnsemblMetazoa"/>
</dbReference>
<reference evidence="13" key="2">
    <citation type="submission" date="2022-06" db="UniProtKB">
        <authorList>
            <consortium name="EnsemblMetazoa"/>
        </authorList>
    </citation>
    <scope>IDENTIFICATION</scope>
    <source>
        <strain evidence="13">DF5081</strain>
    </source>
</reference>
<evidence type="ECO:0000256" key="2">
    <source>
        <dbReference type="ARBA" id="ARBA00022723"/>
    </source>
</evidence>
<feature type="compositionally biased region" description="Polar residues" evidence="11">
    <location>
        <begin position="307"/>
        <end position="336"/>
    </location>
</feature>
<accession>A0A8R1I8H6</accession>
<dbReference type="PROSITE" id="PS00027">
    <property type="entry name" value="HOMEOBOX_1"/>
    <property type="match status" value="1"/>
</dbReference>
<dbReference type="FunFam" id="1.10.10.60:FF:000027">
    <property type="entry name" value="LIM/homeobox protein Lhx9"/>
    <property type="match status" value="1"/>
</dbReference>
<evidence type="ECO:0000256" key="1">
    <source>
        <dbReference type="ARBA" id="ARBA00004123"/>
    </source>
</evidence>
<keyword evidence="8 9" id="KW-0539">Nucleus</keyword>
<keyword evidence="14" id="KW-1185">Reference proteome</keyword>
<evidence type="ECO:0000256" key="4">
    <source>
        <dbReference type="ARBA" id="ARBA00022833"/>
    </source>
</evidence>
<dbReference type="GO" id="GO:0030516">
    <property type="term" value="P:regulation of axon extension"/>
    <property type="evidence" value="ECO:0007669"/>
    <property type="project" value="EnsemblMetazoa"/>
</dbReference>
<keyword evidence="7 9" id="KW-0371">Homeobox</keyword>
<dbReference type="InterPro" id="IPR050453">
    <property type="entry name" value="LIM_Homeobox_TF"/>
</dbReference>
<name>A0A8R1I8H6_CAEJA</name>
<feature type="region of interest" description="Disordered" evidence="11">
    <location>
        <begin position="170"/>
        <end position="224"/>
    </location>
</feature>
<dbReference type="CDD" id="cd00086">
    <property type="entry name" value="homeodomain"/>
    <property type="match status" value="1"/>
</dbReference>
<dbReference type="InterPro" id="IPR009057">
    <property type="entry name" value="Homeodomain-like_sf"/>
</dbReference>
<dbReference type="GO" id="GO:0046872">
    <property type="term" value="F:metal ion binding"/>
    <property type="evidence" value="ECO:0007669"/>
    <property type="project" value="UniProtKB-KW"/>
</dbReference>
<dbReference type="Gene3D" id="1.10.10.60">
    <property type="entry name" value="Homeodomain-like"/>
    <property type="match status" value="1"/>
</dbReference>
<reference evidence="14" key="1">
    <citation type="submission" date="2010-08" db="EMBL/GenBank/DDBJ databases">
        <authorList>
            <consortium name="Caenorhabditis japonica Sequencing Consortium"/>
            <person name="Wilson R.K."/>
        </authorList>
    </citation>
    <scope>NUCLEOTIDE SEQUENCE [LARGE SCALE GENOMIC DNA]</scope>
    <source>
        <strain evidence="14">DF5081</strain>
    </source>
</reference>
<keyword evidence="6 9" id="KW-0238">DNA-binding</keyword>
<dbReference type="GO" id="GO:0043052">
    <property type="term" value="P:thermotaxis"/>
    <property type="evidence" value="ECO:0007669"/>
    <property type="project" value="EnsemblMetazoa"/>
</dbReference>
<feature type="region of interest" description="Disordered" evidence="11">
    <location>
        <begin position="1"/>
        <end position="22"/>
    </location>
</feature>
<protein>
    <submittedName>
        <fullName evidence="13">Homeobox domain-containing protein</fullName>
    </submittedName>
</protein>
<evidence type="ECO:0000256" key="11">
    <source>
        <dbReference type="SAM" id="MobiDB-lite"/>
    </source>
</evidence>
<dbReference type="SMART" id="SM00389">
    <property type="entry name" value="HOX"/>
    <property type="match status" value="1"/>
</dbReference>
<organism evidence="13 14">
    <name type="scientific">Caenorhabditis japonica</name>
    <dbReference type="NCBI Taxonomy" id="281687"/>
    <lineage>
        <taxon>Eukaryota</taxon>
        <taxon>Metazoa</taxon>
        <taxon>Ecdysozoa</taxon>
        <taxon>Nematoda</taxon>
        <taxon>Chromadorea</taxon>
        <taxon>Rhabditida</taxon>
        <taxon>Rhabditina</taxon>
        <taxon>Rhabditomorpha</taxon>
        <taxon>Rhabditoidea</taxon>
        <taxon>Rhabditidae</taxon>
        <taxon>Peloderinae</taxon>
        <taxon>Caenorhabditis</taxon>
    </lineage>
</organism>
<dbReference type="InterPro" id="IPR017970">
    <property type="entry name" value="Homeobox_CS"/>
</dbReference>
<evidence type="ECO:0000256" key="8">
    <source>
        <dbReference type="ARBA" id="ARBA00023242"/>
    </source>
</evidence>
<feature type="domain" description="Homeobox" evidence="12">
    <location>
        <begin position="215"/>
        <end position="275"/>
    </location>
</feature>
<dbReference type="SUPFAM" id="SSF46689">
    <property type="entry name" value="Homeodomain-like"/>
    <property type="match status" value="1"/>
</dbReference>
<dbReference type="GO" id="GO:0061066">
    <property type="term" value="P:positive regulation of dauer larval development"/>
    <property type="evidence" value="ECO:0007669"/>
    <property type="project" value="EnsemblMetazoa"/>
</dbReference>
<dbReference type="Proteomes" id="UP000005237">
    <property type="component" value="Unassembled WGS sequence"/>
</dbReference>
<dbReference type="GO" id="GO:0022401">
    <property type="term" value="P:negative adaptation of signaling pathway"/>
    <property type="evidence" value="ECO:0007669"/>
    <property type="project" value="EnsemblMetazoa"/>
</dbReference>
<feature type="region of interest" description="Disordered" evidence="11">
    <location>
        <begin position="297"/>
        <end position="336"/>
    </location>
</feature>
<dbReference type="GO" id="GO:0000978">
    <property type="term" value="F:RNA polymerase II cis-regulatory region sequence-specific DNA binding"/>
    <property type="evidence" value="ECO:0007669"/>
    <property type="project" value="EnsemblMetazoa"/>
</dbReference>
<feature type="DNA-binding region" description="Homeobox" evidence="9">
    <location>
        <begin position="217"/>
        <end position="276"/>
    </location>
</feature>
<dbReference type="GO" id="GO:0045664">
    <property type="term" value="P:regulation of neuron differentiation"/>
    <property type="evidence" value="ECO:0007669"/>
    <property type="project" value="EnsemblMetazoa"/>
</dbReference>
<dbReference type="GO" id="GO:0008355">
    <property type="term" value="P:olfactory learning"/>
    <property type="evidence" value="ECO:0007669"/>
    <property type="project" value="EnsemblMetazoa"/>
</dbReference>
<evidence type="ECO:0000256" key="7">
    <source>
        <dbReference type="ARBA" id="ARBA00023155"/>
    </source>
</evidence>
<dbReference type="GO" id="GO:0001228">
    <property type="term" value="F:DNA-binding transcription activator activity, RNA polymerase II-specific"/>
    <property type="evidence" value="ECO:0007669"/>
    <property type="project" value="EnsemblMetazoa"/>
</dbReference>
<dbReference type="PANTHER" id="PTHR24208">
    <property type="entry name" value="LIM/HOMEOBOX PROTEIN LHX"/>
    <property type="match status" value="1"/>
</dbReference>
<dbReference type="PANTHER" id="PTHR24208:SF168">
    <property type="entry name" value="PROTEIN APTEROUS"/>
    <property type="match status" value="1"/>
</dbReference>
<evidence type="ECO:0000256" key="3">
    <source>
        <dbReference type="ARBA" id="ARBA00022737"/>
    </source>
</evidence>
<dbReference type="InterPro" id="IPR001356">
    <property type="entry name" value="HD"/>
</dbReference>
<dbReference type="AlphaFoldDB" id="A0A8R1I8H6"/>
<keyword evidence="3" id="KW-0677">Repeat</keyword>
<feature type="compositionally biased region" description="Basic and acidic residues" evidence="11">
    <location>
        <begin position="1"/>
        <end position="10"/>
    </location>
</feature>